<dbReference type="CDD" id="cd06261">
    <property type="entry name" value="TM_PBP2"/>
    <property type="match status" value="1"/>
</dbReference>
<feature type="transmembrane region" description="Helical" evidence="7">
    <location>
        <begin position="144"/>
        <end position="175"/>
    </location>
</feature>
<keyword evidence="4 7" id="KW-0812">Transmembrane</keyword>
<dbReference type="Pfam" id="PF19300">
    <property type="entry name" value="BPD_transp_1_N"/>
    <property type="match status" value="1"/>
</dbReference>
<accession>A0ABY4C6K7</accession>
<dbReference type="PANTHER" id="PTHR43163">
    <property type="entry name" value="DIPEPTIDE TRANSPORT SYSTEM PERMEASE PROTEIN DPPB-RELATED"/>
    <property type="match status" value="1"/>
</dbReference>
<dbReference type="Gene3D" id="1.10.3720.10">
    <property type="entry name" value="MetI-like"/>
    <property type="match status" value="1"/>
</dbReference>
<dbReference type="Pfam" id="PF00528">
    <property type="entry name" value="BPD_transp_1"/>
    <property type="match status" value="1"/>
</dbReference>
<feature type="transmembrane region" description="Helical" evidence="7">
    <location>
        <begin position="290"/>
        <end position="316"/>
    </location>
</feature>
<organism evidence="9 10">
    <name type="scientific">Agromyces larvae</name>
    <dbReference type="NCBI Taxonomy" id="2929802"/>
    <lineage>
        <taxon>Bacteria</taxon>
        <taxon>Bacillati</taxon>
        <taxon>Actinomycetota</taxon>
        <taxon>Actinomycetes</taxon>
        <taxon>Micrococcales</taxon>
        <taxon>Microbacteriaceae</taxon>
        <taxon>Agromyces</taxon>
    </lineage>
</organism>
<keyword evidence="6 7" id="KW-0472">Membrane</keyword>
<dbReference type="Proteomes" id="UP000832097">
    <property type="component" value="Chromosome"/>
</dbReference>
<dbReference type="EMBL" id="CP094528">
    <property type="protein sequence ID" value="UOE46067.1"/>
    <property type="molecule type" value="Genomic_DNA"/>
</dbReference>
<evidence type="ECO:0000256" key="5">
    <source>
        <dbReference type="ARBA" id="ARBA00022989"/>
    </source>
</evidence>
<dbReference type="InterPro" id="IPR045621">
    <property type="entry name" value="BPD_transp_1_N"/>
</dbReference>
<sequence length="329" mass="34565">MEPARGRWQPLARRFGVRLGGAVLVLWAVATITFFAIRLIPGDPAEAILGGPGSQASAEALEAVRREYGLDLPLLQQYLMALGRLVVWDFGTSYALRQPVADVIAAQLPGTFLLALLALTLAWLIALGLALFSTLGMGTRGGRVAAAIGGTVETVAAALPHFWLAAVLVVVFSTWLRLLPPVSTSDASGLVLPVVTLAIPVAGFLAQVMRESLEQALGTPFALSARARGETEGGVRLRHALRHAALPGVNLSAWAFGYLVSGAVVVETIFARPGLGRSLLQAVTLRDVPLVTGIVLVSAIAYIVVTVVADAVSVVLDPRLRAPAREVAR</sequence>
<evidence type="ECO:0000256" key="1">
    <source>
        <dbReference type="ARBA" id="ARBA00004651"/>
    </source>
</evidence>
<dbReference type="InterPro" id="IPR000515">
    <property type="entry name" value="MetI-like"/>
</dbReference>
<evidence type="ECO:0000256" key="6">
    <source>
        <dbReference type="ARBA" id="ARBA00023136"/>
    </source>
</evidence>
<keyword evidence="10" id="KW-1185">Reference proteome</keyword>
<feature type="transmembrane region" description="Helical" evidence="7">
    <location>
        <begin position="112"/>
        <end position="132"/>
    </location>
</feature>
<comment type="subcellular location">
    <subcellularLocation>
        <location evidence="1 7">Cell membrane</location>
        <topology evidence="1 7">Multi-pass membrane protein</topology>
    </subcellularLocation>
</comment>
<name>A0ABY4C6K7_9MICO</name>
<proteinExistence type="inferred from homology"/>
<evidence type="ECO:0000256" key="7">
    <source>
        <dbReference type="RuleBase" id="RU363032"/>
    </source>
</evidence>
<evidence type="ECO:0000256" key="3">
    <source>
        <dbReference type="ARBA" id="ARBA00022475"/>
    </source>
</evidence>
<dbReference type="PANTHER" id="PTHR43163:SF6">
    <property type="entry name" value="DIPEPTIDE TRANSPORT SYSTEM PERMEASE PROTEIN DPPB-RELATED"/>
    <property type="match status" value="1"/>
</dbReference>
<gene>
    <name evidence="9" type="ORF">MTO99_05095</name>
</gene>
<evidence type="ECO:0000313" key="10">
    <source>
        <dbReference type="Proteomes" id="UP000832097"/>
    </source>
</evidence>
<protein>
    <submittedName>
        <fullName evidence="9">ABC transporter permease</fullName>
    </submittedName>
</protein>
<reference evidence="9 10" key="1">
    <citation type="submission" date="2022-03" db="EMBL/GenBank/DDBJ databases">
        <title>Mucilaginibacter sp. isolated from the gut of Protaetia brevitarsis seulensis larvae.</title>
        <authorList>
            <person name="Won M."/>
            <person name="Kim S.-J."/>
            <person name="Kwon S.-W."/>
        </authorList>
    </citation>
    <scope>NUCLEOTIDE SEQUENCE [LARGE SCALE GENOMIC DNA]</scope>
    <source>
        <strain evidence="9 10">CFWR-12</strain>
    </source>
</reference>
<evidence type="ECO:0000256" key="4">
    <source>
        <dbReference type="ARBA" id="ARBA00022692"/>
    </source>
</evidence>
<keyword evidence="5 7" id="KW-1133">Transmembrane helix</keyword>
<feature type="transmembrane region" description="Helical" evidence="7">
    <location>
        <begin position="251"/>
        <end position="270"/>
    </location>
</feature>
<feature type="domain" description="ABC transmembrane type-1" evidence="8">
    <location>
        <begin position="108"/>
        <end position="313"/>
    </location>
</feature>
<comment type="similarity">
    <text evidence="7">Belongs to the binding-protein-dependent transport system permease family.</text>
</comment>
<evidence type="ECO:0000313" key="9">
    <source>
        <dbReference type="EMBL" id="UOE46067.1"/>
    </source>
</evidence>
<dbReference type="InterPro" id="IPR035906">
    <property type="entry name" value="MetI-like_sf"/>
</dbReference>
<feature type="transmembrane region" description="Helical" evidence="7">
    <location>
        <begin position="187"/>
        <end position="206"/>
    </location>
</feature>
<dbReference type="SUPFAM" id="SSF161098">
    <property type="entry name" value="MetI-like"/>
    <property type="match status" value="1"/>
</dbReference>
<keyword evidence="2 7" id="KW-0813">Transport</keyword>
<keyword evidence="3" id="KW-1003">Cell membrane</keyword>
<evidence type="ECO:0000259" key="8">
    <source>
        <dbReference type="PROSITE" id="PS50928"/>
    </source>
</evidence>
<feature type="transmembrane region" description="Helical" evidence="7">
    <location>
        <begin position="21"/>
        <end position="40"/>
    </location>
</feature>
<dbReference type="PROSITE" id="PS50928">
    <property type="entry name" value="ABC_TM1"/>
    <property type="match status" value="1"/>
</dbReference>
<evidence type="ECO:0000256" key="2">
    <source>
        <dbReference type="ARBA" id="ARBA00022448"/>
    </source>
</evidence>